<keyword evidence="5" id="KW-0479">Metal-binding</keyword>
<protein>
    <recommendedName>
        <fullName evidence="10">Tetrahaem cytochrome domain-containing protein</fullName>
    </recommendedName>
</protein>
<dbReference type="SUPFAM" id="SSF48695">
    <property type="entry name" value="Multiheme cytochromes"/>
    <property type="match status" value="1"/>
</dbReference>
<keyword evidence="9" id="KW-0732">Signal</keyword>
<dbReference type="InterPro" id="IPR012286">
    <property type="entry name" value="Tetrahaem_cytochrome"/>
</dbReference>
<keyword evidence="6" id="KW-0574">Periplasm</keyword>
<organism evidence="11 12">
    <name type="scientific">Shewanella gelidii</name>
    <dbReference type="NCBI Taxonomy" id="1642821"/>
    <lineage>
        <taxon>Bacteria</taxon>
        <taxon>Pseudomonadati</taxon>
        <taxon>Pseudomonadota</taxon>
        <taxon>Gammaproteobacteria</taxon>
        <taxon>Alteromonadales</taxon>
        <taxon>Shewanellaceae</taxon>
        <taxon>Shewanella</taxon>
    </lineage>
</organism>
<name>A0A917JIS9_9GAMM</name>
<keyword evidence="3" id="KW-0813">Transport</keyword>
<sequence>MKQLTLKNIVLSLALSVFAAGAFSADKPLLESVHKDLGLTCKDCHSSKPFNEPPVTACFECHDTKELAKETADHPITNPHENRHFGTETNCNYCHHQHKESENYCGSCHLRFKLVTP</sequence>
<proteinExistence type="predicted"/>
<dbReference type="GO" id="GO:0042597">
    <property type="term" value="C:periplasmic space"/>
    <property type="evidence" value="ECO:0007669"/>
    <property type="project" value="UniProtKB-SubCell"/>
</dbReference>
<evidence type="ECO:0000256" key="5">
    <source>
        <dbReference type="ARBA" id="ARBA00022723"/>
    </source>
</evidence>
<dbReference type="GO" id="GO:0046872">
    <property type="term" value="F:metal ion binding"/>
    <property type="evidence" value="ECO:0007669"/>
    <property type="project" value="UniProtKB-KW"/>
</dbReference>
<feature type="domain" description="Tetrahaem cytochrome" evidence="10">
    <location>
        <begin position="33"/>
        <end position="109"/>
    </location>
</feature>
<keyword evidence="12" id="KW-1185">Reference proteome</keyword>
<comment type="caution">
    <text evidence="11">The sequence shown here is derived from an EMBL/GenBank/DDBJ whole genome shotgun (WGS) entry which is preliminary data.</text>
</comment>
<gene>
    <name evidence="11" type="ORF">GCM10009332_05900</name>
</gene>
<dbReference type="Proteomes" id="UP000613743">
    <property type="component" value="Unassembled WGS sequence"/>
</dbReference>
<evidence type="ECO:0000313" key="12">
    <source>
        <dbReference type="Proteomes" id="UP000613743"/>
    </source>
</evidence>
<comment type="subcellular location">
    <subcellularLocation>
        <location evidence="2">Periplasm</location>
    </subcellularLocation>
</comment>
<evidence type="ECO:0000256" key="8">
    <source>
        <dbReference type="ARBA" id="ARBA00023004"/>
    </source>
</evidence>
<evidence type="ECO:0000313" key="11">
    <source>
        <dbReference type="EMBL" id="GGI71403.1"/>
    </source>
</evidence>
<evidence type="ECO:0000259" key="10">
    <source>
        <dbReference type="Pfam" id="PF14537"/>
    </source>
</evidence>
<evidence type="ECO:0000256" key="6">
    <source>
        <dbReference type="ARBA" id="ARBA00022764"/>
    </source>
</evidence>
<keyword evidence="8" id="KW-0408">Iron</keyword>
<evidence type="ECO:0000256" key="7">
    <source>
        <dbReference type="ARBA" id="ARBA00022982"/>
    </source>
</evidence>
<evidence type="ECO:0000256" key="2">
    <source>
        <dbReference type="ARBA" id="ARBA00004418"/>
    </source>
</evidence>
<evidence type="ECO:0000256" key="1">
    <source>
        <dbReference type="ARBA" id="ARBA00001926"/>
    </source>
</evidence>
<keyword evidence="7" id="KW-0249">Electron transport</keyword>
<evidence type="ECO:0000256" key="3">
    <source>
        <dbReference type="ARBA" id="ARBA00022448"/>
    </source>
</evidence>
<evidence type="ECO:0000256" key="9">
    <source>
        <dbReference type="SAM" id="SignalP"/>
    </source>
</evidence>
<evidence type="ECO:0000256" key="4">
    <source>
        <dbReference type="ARBA" id="ARBA00022617"/>
    </source>
</evidence>
<reference evidence="11" key="1">
    <citation type="journal article" date="2014" name="Int. J. Syst. Evol. Microbiol.">
        <title>Complete genome sequence of Corynebacterium casei LMG S-19264T (=DSM 44701T), isolated from a smear-ripened cheese.</title>
        <authorList>
            <consortium name="US DOE Joint Genome Institute (JGI-PGF)"/>
            <person name="Walter F."/>
            <person name="Albersmeier A."/>
            <person name="Kalinowski J."/>
            <person name="Ruckert C."/>
        </authorList>
    </citation>
    <scope>NUCLEOTIDE SEQUENCE</scope>
    <source>
        <strain evidence="11">JCM 30804</strain>
    </source>
</reference>
<dbReference type="EMBL" id="BMPZ01000001">
    <property type="protein sequence ID" value="GGI71403.1"/>
    <property type="molecule type" value="Genomic_DNA"/>
</dbReference>
<dbReference type="Gene3D" id="1.10.1130.10">
    <property type="entry name" value="Flavocytochrome C3, Chain A"/>
    <property type="match status" value="1"/>
</dbReference>
<accession>A0A917JIS9</accession>
<dbReference type="AlphaFoldDB" id="A0A917JIS9"/>
<feature type="signal peptide" evidence="9">
    <location>
        <begin position="1"/>
        <end position="19"/>
    </location>
</feature>
<comment type="cofactor">
    <cofactor evidence="1">
        <name>heme c</name>
        <dbReference type="ChEBI" id="CHEBI:61717"/>
    </cofactor>
</comment>
<feature type="chain" id="PRO_5037918000" description="Tetrahaem cytochrome domain-containing protein" evidence="9">
    <location>
        <begin position="20"/>
        <end position="117"/>
    </location>
</feature>
<reference evidence="11" key="2">
    <citation type="submission" date="2020-09" db="EMBL/GenBank/DDBJ databases">
        <authorList>
            <person name="Sun Q."/>
            <person name="Ohkuma M."/>
        </authorList>
    </citation>
    <scope>NUCLEOTIDE SEQUENCE</scope>
    <source>
        <strain evidence="11">JCM 30804</strain>
    </source>
</reference>
<dbReference type="Pfam" id="PF14537">
    <property type="entry name" value="Cytochrom_c3_2"/>
    <property type="match status" value="1"/>
</dbReference>
<keyword evidence="4" id="KW-0349">Heme</keyword>
<dbReference type="RefSeq" id="WP_188917632.1">
    <property type="nucleotide sequence ID" value="NZ_BMPZ01000001.1"/>
</dbReference>
<dbReference type="InterPro" id="IPR036280">
    <property type="entry name" value="Multihaem_cyt_sf"/>
</dbReference>